<protein>
    <submittedName>
        <fullName evidence="3">Alpha,alpha-trehalose-phosphate synthase</fullName>
    </submittedName>
</protein>
<reference evidence="4" key="1">
    <citation type="journal article" date="2017" name="Int J Environ Stud">
        <title>Does the Miocene-Pliocene relict legume Oxytropis triphylla form nitrogen-fixing nodules with a combination of bacterial strains?</title>
        <authorList>
            <person name="Safronova V."/>
            <person name="Belimov A."/>
            <person name="Sazanova A."/>
            <person name="Kuznetsova I."/>
            <person name="Popova J."/>
            <person name="Andronov E."/>
            <person name="Verkhozina A."/>
            <person name="Tikhonovich I."/>
        </authorList>
    </citation>
    <scope>NUCLEOTIDE SEQUENCE [LARGE SCALE GENOMIC DNA]</scope>
    <source>
        <strain evidence="4">Tri-38</strain>
    </source>
</reference>
<dbReference type="GO" id="GO:0005992">
    <property type="term" value="P:trehalose biosynthetic process"/>
    <property type="evidence" value="ECO:0007669"/>
    <property type="project" value="InterPro"/>
</dbReference>
<proteinExistence type="inferred from homology"/>
<evidence type="ECO:0000313" key="3">
    <source>
        <dbReference type="EMBL" id="PIO43111.1"/>
    </source>
</evidence>
<evidence type="ECO:0000313" key="4">
    <source>
        <dbReference type="Proteomes" id="UP000232163"/>
    </source>
</evidence>
<dbReference type="CDD" id="cd03788">
    <property type="entry name" value="GT20_TPS"/>
    <property type="match status" value="1"/>
</dbReference>
<evidence type="ECO:0000256" key="1">
    <source>
        <dbReference type="ARBA" id="ARBA00008799"/>
    </source>
</evidence>
<dbReference type="SUPFAM" id="SSF53756">
    <property type="entry name" value="UDP-Glycosyltransferase/glycogen phosphorylase"/>
    <property type="match status" value="1"/>
</dbReference>
<dbReference type="GO" id="GO:0003825">
    <property type="term" value="F:alpha,alpha-trehalose-phosphate synthase (UDP-forming) activity"/>
    <property type="evidence" value="ECO:0007669"/>
    <property type="project" value="TreeGrafter"/>
</dbReference>
<dbReference type="PANTHER" id="PTHR10788:SF106">
    <property type="entry name" value="BCDNA.GH08860"/>
    <property type="match status" value="1"/>
</dbReference>
<dbReference type="Gene3D" id="3.40.50.2000">
    <property type="entry name" value="Glycogen Phosphorylase B"/>
    <property type="match status" value="2"/>
</dbReference>
<name>A0A2N9VUE3_9HYPH</name>
<evidence type="ECO:0000256" key="2">
    <source>
        <dbReference type="SAM" id="MobiDB-lite"/>
    </source>
</evidence>
<dbReference type="EMBL" id="MZMT01000049">
    <property type="protein sequence ID" value="PIO43111.1"/>
    <property type="molecule type" value="Genomic_DNA"/>
</dbReference>
<comment type="similarity">
    <text evidence="1">Belongs to the glycosyltransferase 20 family.</text>
</comment>
<gene>
    <name evidence="3" type="ORF">B5P45_20815</name>
</gene>
<accession>A0A2N9VUE3</accession>
<sequence length="485" mass="54630">MGRLVVVSNRTGDLGKKTQTGGLAVGIGDALKSSGGMWMGWNGDVVDSPDSSNTQLETYENVTSLTISLSVEEHENYYLGFANKVLWPSFHYRLDLMDYRTKFAKCYAAVNRKFANTLHPHLRDSDLIWVHDYHLIPLASELRRKGSAHRIGFFLHVPFPSVDVFSAVPRHGWLRECLLQYDLIGFQTKNDVQNFCSYLKEHSEVKFLAPNLIKWRGRTISIGDFPIGIDVGQFSAMSHVSDKGIELERVRRSLLKRFQIISADRLDYSKGLPERMKAFRKFLDSYPEYLGRAEYLQIASPSREDVSAYADIRSELEQMTGAVNGKYADFNWAPIQYINQSIPREKLALLFRCSLIGLITPLRDGMNLVAKEYIAAQDPEDPGILILSKFAGAAEELGDALIVNPYDTNEVAQAIRKAATMPMEERKARHRTLLSQISDQDAQQWQNEYLAALRSVQATVPRSAPPSLPNWNEGQGGVAMPGSRH</sequence>
<keyword evidence="4" id="KW-1185">Reference proteome</keyword>
<dbReference type="AlphaFoldDB" id="A0A2N9VUE3"/>
<dbReference type="Pfam" id="PF00982">
    <property type="entry name" value="Glyco_transf_20"/>
    <property type="match status" value="1"/>
</dbReference>
<dbReference type="Proteomes" id="UP000232163">
    <property type="component" value="Unassembled WGS sequence"/>
</dbReference>
<dbReference type="InterPro" id="IPR001830">
    <property type="entry name" value="Glyco_trans_20"/>
</dbReference>
<feature type="region of interest" description="Disordered" evidence="2">
    <location>
        <begin position="461"/>
        <end position="485"/>
    </location>
</feature>
<comment type="caution">
    <text evidence="3">The sequence shown here is derived from an EMBL/GenBank/DDBJ whole genome shotgun (WGS) entry which is preliminary data.</text>
</comment>
<organism evidence="3 4">
    <name type="scientific">Phyllobacterium zundukense</name>
    <dbReference type="NCBI Taxonomy" id="1867719"/>
    <lineage>
        <taxon>Bacteria</taxon>
        <taxon>Pseudomonadati</taxon>
        <taxon>Pseudomonadota</taxon>
        <taxon>Alphaproteobacteria</taxon>
        <taxon>Hyphomicrobiales</taxon>
        <taxon>Phyllobacteriaceae</taxon>
        <taxon>Phyllobacterium</taxon>
    </lineage>
</organism>
<dbReference type="PANTHER" id="PTHR10788">
    <property type="entry name" value="TREHALOSE-6-PHOSPHATE SYNTHASE"/>
    <property type="match status" value="1"/>
</dbReference>
<dbReference type="OrthoDB" id="9815690at2"/>